<protein>
    <recommendedName>
        <fullName evidence="6">Importin subunit beta-1/Transportin-1-like TPR repeats domain-containing protein</fullName>
    </recommendedName>
</protein>
<dbReference type="InterPro" id="IPR011989">
    <property type="entry name" value="ARM-like"/>
</dbReference>
<dbReference type="Gene3D" id="1.25.10.10">
    <property type="entry name" value="Leucine-rich Repeat Variant"/>
    <property type="match status" value="1"/>
</dbReference>
<evidence type="ECO:0000313" key="8">
    <source>
        <dbReference type="Proteomes" id="UP001642483"/>
    </source>
</evidence>
<evidence type="ECO:0000256" key="1">
    <source>
        <dbReference type="ARBA" id="ARBA00004496"/>
    </source>
</evidence>
<keyword evidence="3" id="KW-0963">Cytoplasm</keyword>
<keyword evidence="8" id="KW-1185">Reference proteome</keyword>
<keyword evidence="5" id="KW-0653">Protein transport</keyword>
<comment type="subcellular location">
    <subcellularLocation>
        <location evidence="1">Cytoplasm</location>
    </subcellularLocation>
</comment>
<sequence length="500" mass="55364">MNFENETRSRVLCFLQSIIRTKKKAILKHDLLDPILQVVCPLLLSPINEDEDDVSGFVGDSSDSQSPLASALHVVDDLALHLPPEKLYERMFPFVRSLASSDDDRIKRGILLTLGCLSEGTSEFIKLKHLKTFLEIVCKGVIDPNTHVSGAALFALGQFSEHLQPDINKFAPEIMPMLFGVLHQVSEIKKGSRLTKAYYALENFVENLDTDLFPYLDQLMRHLLNTLKSTSDIHTKELVVSAIGATANAAKESLLPYLPEILPLIQSCLSSINQGEDDDQAKVGLLQTQALDTLAVLVRTLGKSNVQLAEDSMKLGLELIGLDKTDPDLRRTAYGLFAAVSSVVGESMAPFLDVVVECLMNSVKSNEGITAHFQGNGNDESKNFSFLDDSTETDIGSDDVDEDVDDDDDDNYCDIVDEISVENAYMDEKDDAIGALGDFAKHSSQCFQSYIKPCFEEIVKLNDFPHSDIRRSTITTLGQFLISSYQLKNEFCTSHNFCLS</sequence>
<evidence type="ECO:0000256" key="3">
    <source>
        <dbReference type="ARBA" id="ARBA00022490"/>
    </source>
</evidence>
<evidence type="ECO:0000256" key="4">
    <source>
        <dbReference type="ARBA" id="ARBA00022737"/>
    </source>
</evidence>
<proteinExistence type="predicted"/>
<dbReference type="Proteomes" id="UP001642483">
    <property type="component" value="Unassembled WGS sequence"/>
</dbReference>
<dbReference type="InterPro" id="IPR040122">
    <property type="entry name" value="Importin_beta"/>
</dbReference>
<keyword evidence="2" id="KW-0813">Transport</keyword>
<dbReference type="Pfam" id="PF25574">
    <property type="entry name" value="TPR_IMB1"/>
    <property type="match status" value="1"/>
</dbReference>
<organism evidence="7 8">
    <name type="scientific">Clavelina lepadiformis</name>
    <name type="common">Light-bulb sea squirt</name>
    <name type="synonym">Ascidia lepadiformis</name>
    <dbReference type="NCBI Taxonomy" id="159417"/>
    <lineage>
        <taxon>Eukaryota</taxon>
        <taxon>Metazoa</taxon>
        <taxon>Chordata</taxon>
        <taxon>Tunicata</taxon>
        <taxon>Ascidiacea</taxon>
        <taxon>Aplousobranchia</taxon>
        <taxon>Clavelinidae</taxon>
        <taxon>Clavelina</taxon>
    </lineage>
</organism>
<evidence type="ECO:0000256" key="5">
    <source>
        <dbReference type="ARBA" id="ARBA00022927"/>
    </source>
</evidence>
<reference evidence="7 8" key="1">
    <citation type="submission" date="2024-02" db="EMBL/GenBank/DDBJ databases">
        <authorList>
            <person name="Daric V."/>
            <person name="Darras S."/>
        </authorList>
    </citation>
    <scope>NUCLEOTIDE SEQUENCE [LARGE SCALE GENOMIC DNA]</scope>
</reference>
<dbReference type="SUPFAM" id="SSF48371">
    <property type="entry name" value="ARM repeat"/>
    <property type="match status" value="1"/>
</dbReference>
<evidence type="ECO:0000313" key="7">
    <source>
        <dbReference type="EMBL" id="CAK8681837.1"/>
    </source>
</evidence>
<dbReference type="InterPro" id="IPR016024">
    <property type="entry name" value="ARM-type_fold"/>
</dbReference>
<name>A0ABP0FTA0_CLALP</name>
<dbReference type="InterPro" id="IPR058584">
    <property type="entry name" value="IMB1_TNPO1-like_TPR"/>
</dbReference>
<dbReference type="EMBL" id="CAWYQH010000090">
    <property type="protein sequence ID" value="CAK8681837.1"/>
    <property type="molecule type" value="Genomic_DNA"/>
</dbReference>
<dbReference type="PANTHER" id="PTHR10527">
    <property type="entry name" value="IMPORTIN BETA"/>
    <property type="match status" value="1"/>
</dbReference>
<gene>
    <name evidence="7" type="ORF">CVLEPA_LOCUS12073</name>
</gene>
<comment type="caution">
    <text evidence="7">The sequence shown here is derived from an EMBL/GenBank/DDBJ whole genome shotgun (WGS) entry which is preliminary data.</text>
</comment>
<feature type="domain" description="Importin subunit beta-1/Transportin-1-like TPR repeats" evidence="6">
    <location>
        <begin position="143"/>
        <end position="268"/>
    </location>
</feature>
<keyword evidence="4" id="KW-0677">Repeat</keyword>
<evidence type="ECO:0000256" key="2">
    <source>
        <dbReference type="ARBA" id="ARBA00022448"/>
    </source>
</evidence>
<evidence type="ECO:0000259" key="6">
    <source>
        <dbReference type="Pfam" id="PF25574"/>
    </source>
</evidence>
<accession>A0ABP0FTA0</accession>